<dbReference type="Proteomes" id="UP000250078">
    <property type="component" value="Unassembled WGS sequence"/>
</dbReference>
<protein>
    <submittedName>
        <fullName evidence="1">Uncharacterized protein</fullName>
    </submittedName>
</protein>
<evidence type="ECO:0000313" key="1">
    <source>
        <dbReference type="EMBL" id="OCK87478.1"/>
    </source>
</evidence>
<name>A0ACC8EPH0_9PEZI</name>
<proteinExistence type="predicted"/>
<accession>A0ACC8EPH0</accession>
<dbReference type="EMBL" id="KV748260">
    <property type="protein sequence ID" value="OCK87478.1"/>
    <property type="molecule type" value="Genomic_DNA"/>
</dbReference>
<gene>
    <name evidence="1" type="ORF">K441DRAFT_670654</name>
</gene>
<reference evidence="1 2" key="1">
    <citation type="journal article" date="2016" name="Nat. Commun.">
        <title>Ectomycorrhizal ecology is imprinted in the genome of the dominant symbiotic fungus Cenococcum geophilum.</title>
        <authorList>
            <consortium name="DOE Joint Genome Institute"/>
            <person name="Peter M."/>
            <person name="Kohler A."/>
            <person name="Ohm R.A."/>
            <person name="Kuo A."/>
            <person name="Krutzmann J."/>
            <person name="Morin E."/>
            <person name="Arend M."/>
            <person name="Barry K.W."/>
            <person name="Binder M."/>
            <person name="Choi C."/>
            <person name="Clum A."/>
            <person name="Copeland A."/>
            <person name="Grisel N."/>
            <person name="Haridas S."/>
            <person name="Kipfer T."/>
            <person name="LaButti K."/>
            <person name="Lindquist E."/>
            <person name="Lipzen A."/>
            <person name="Maire R."/>
            <person name="Meier B."/>
            <person name="Mihaltcheva S."/>
            <person name="Molinier V."/>
            <person name="Murat C."/>
            <person name="Poggeler S."/>
            <person name="Quandt C.A."/>
            <person name="Sperisen C."/>
            <person name="Tritt A."/>
            <person name="Tisserant E."/>
            <person name="Crous P.W."/>
            <person name="Henrissat B."/>
            <person name="Nehls U."/>
            <person name="Egli S."/>
            <person name="Spatafora J.W."/>
            <person name="Grigoriev I.V."/>
            <person name="Martin F.M."/>
        </authorList>
    </citation>
    <scope>NUCLEOTIDE SEQUENCE [LARGE SCALE GENOMIC DNA]</scope>
    <source>
        <strain evidence="1 2">1.58</strain>
    </source>
</reference>
<sequence length="78" mass="8370">MRRGEFQDLPPHLPPHPHRTTPRPCHPYLRANPPPPPAALPNSTTTPTSGPLSCFTRSSNSRPAPRPCAASDTARSAA</sequence>
<keyword evidence="2" id="KW-1185">Reference proteome</keyword>
<evidence type="ECO:0000313" key="2">
    <source>
        <dbReference type="Proteomes" id="UP000250078"/>
    </source>
</evidence>
<organism evidence="1 2">
    <name type="scientific">Cenococcum geophilum 1.58</name>
    <dbReference type="NCBI Taxonomy" id="794803"/>
    <lineage>
        <taxon>Eukaryota</taxon>
        <taxon>Fungi</taxon>
        <taxon>Dikarya</taxon>
        <taxon>Ascomycota</taxon>
        <taxon>Pezizomycotina</taxon>
        <taxon>Dothideomycetes</taxon>
        <taxon>Pleosporomycetidae</taxon>
        <taxon>Gloniales</taxon>
        <taxon>Gloniaceae</taxon>
        <taxon>Cenococcum</taxon>
    </lineage>
</organism>